<sequence length="73" mass="7686">MRPCANAICSTLINGMLVASVDVAPVHQHAEPRRGGAGSGVAVEQSQTTSSAAARRCQPRRPCRCALSLDLQR</sequence>
<feature type="signal peptide" evidence="2">
    <location>
        <begin position="1"/>
        <end position="23"/>
    </location>
</feature>
<dbReference type="AlphaFoldDB" id="A0A1B6PTX2"/>
<feature type="region of interest" description="Disordered" evidence="1">
    <location>
        <begin position="29"/>
        <end position="57"/>
    </location>
</feature>
<name>A0A1B6PTX2_SORBI</name>
<keyword evidence="2" id="KW-0732">Signal</keyword>
<evidence type="ECO:0000256" key="2">
    <source>
        <dbReference type="SAM" id="SignalP"/>
    </source>
</evidence>
<proteinExistence type="predicted"/>
<evidence type="ECO:0000313" key="3">
    <source>
        <dbReference type="EMBL" id="KXG29117.1"/>
    </source>
</evidence>
<organism evidence="3 4">
    <name type="scientific">Sorghum bicolor</name>
    <name type="common">Sorghum</name>
    <name type="synonym">Sorghum vulgare</name>
    <dbReference type="NCBI Taxonomy" id="4558"/>
    <lineage>
        <taxon>Eukaryota</taxon>
        <taxon>Viridiplantae</taxon>
        <taxon>Streptophyta</taxon>
        <taxon>Embryophyta</taxon>
        <taxon>Tracheophyta</taxon>
        <taxon>Spermatophyta</taxon>
        <taxon>Magnoliopsida</taxon>
        <taxon>Liliopsida</taxon>
        <taxon>Poales</taxon>
        <taxon>Poaceae</taxon>
        <taxon>PACMAD clade</taxon>
        <taxon>Panicoideae</taxon>
        <taxon>Andropogonodae</taxon>
        <taxon>Andropogoneae</taxon>
        <taxon>Sorghinae</taxon>
        <taxon>Sorghum</taxon>
    </lineage>
</organism>
<keyword evidence="4" id="KW-1185">Reference proteome</keyword>
<dbReference type="InParanoid" id="A0A1B6PTX2"/>
<dbReference type="Proteomes" id="UP000000768">
    <property type="component" value="Chromosome 5"/>
</dbReference>
<evidence type="ECO:0000313" key="4">
    <source>
        <dbReference type="Proteomes" id="UP000000768"/>
    </source>
</evidence>
<dbReference type="EMBL" id="CM000764">
    <property type="protein sequence ID" value="KXG29117.1"/>
    <property type="molecule type" value="Genomic_DNA"/>
</dbReference>
<reference evidence="4" key="2">
    <citation type="journal article" date="2018" name="Plant J.">
        <title>The Sorghum bicolor reference genome: improved assembly, gene annotations, a transcriptome atlas, and signatures of genome organization.</title>
        <authorList>
            <person name="McCormick R.F."/>
            <person name="Truong S.K."/>
            <person name="Sreedasyam A."/>
            <person name="Jenkins J."/>
            <person name="Shu S."/>
            <person name="Sims D."/>
            <person name="Kennedy M."/>
            <person name="Amirebrahimi M."/>
            <person name="Weers B.D."/>
            <person name="McKinley B."/>
            <person name="Mattison A."/>
            <person name="Morishige D.T."/>
            <person name="Grimwood J."/>
            <person name="Schmutz J."/>
            <person name="Mullet J.E."/>
        </authorList>
    </citation>
    <scope>NUCLEOTIDE SEQUENCE [LARGE SCALE GENOMIC DNA]</scope>
    <source>
        <strain evidence="4">cv. BTx623</strain>
    </source>
</reference>
<accession>A0A1B6PTX2</accession>
<reference evidence="3 4" key="1">
    <citation type="journal article" date="2009" name="Nature">
        <title>The Sorghum bicolor genome and the diversification of grasses.</title>
        <authorList>
            <person name="Paterson A.H."/>
            <person name="Bowers J.E."/>
            <person name="Bruggmann R."/>
            <person name="Dubchak I."/>
            <person name="Grimwood J."/>
            <person name="Gundlach H."/>
            <person name="Haberer G."/>
            <person name="Hellsten U."/>
            <person name="Mitros T."/>
            <person name="Poliakov A."/>
            <person name="Schmutz J."/>
            <person name="Spannagl M."/>
            <person name="Tang H."/>
            <person name="Wang X."/>
            <person name="Wicker T."/>
            <person name="Bharti A.K."/>
            <person name="Chapman J."/>
            <person name="Feltus F.A."/>
            <person name="Gowik U."/>
            <person name="Grigoriev I.V."/>
            <person name="Lyons E."/>
            <person name="Maher C.A."/>
            <person name="Martis M."/>
            <person name="Narechania A."/>
            <person name="Otillar R.P."/>
            <person name="Penning B.W."/>
            <person name="Salamov A.A."/>
            <person name="Wang Y."/>
            <person name="Zhang L."/>
            <person name="Carpita N.C."/>
            <person name="Freeling M."/>
            <person name="Gingle A.R."/>
            <person name="Hash C.T."/>
            <person name="Keller B."/>
            <person name="Klein P."/>
            <person name="Kresovich S."/>
            <person name="McCann M.C."/>
            <person name="Ming R."/>
            <person name="Peterson D.G."/>
            <person name="Mehboob-ur-Rahman"/>
            <person name="Ware D."/>
            <person name="Westhoff P."/>
            <person name="Mayer K.F."/>
            <person name="Messing J."/>
            <person name="Rokhsar D.S."/>
        </authorList>
    </citation>
    <scope>NUCLEOTIDE SEQUENCE [LARGE SCALE GENOMIC DNA]</scope>
    <source>
        <strain evidence="4">cv. BTx623</strain>
    </source>
</reference>
<evidence type="ECO:0000256" key="1">
    <source>
        <dbReference type="SAM" id="MobiDB-lite"/>
    </source>
</evidence>
<feature type="chain" id="PRO_5008589183" evidence="2">
    <location>
        <begin position="24"/>
        <end position="73"/>
    </location>
</feature>
<dbReference type="Gramene" id="KXG29117">
    <property type="protein sequence ID" value="KXG29117"/>
    <property type="gene ID" value="SORBI_3005G214300"/>
</dbReference>
<protein>
    <submittedName>
        <fullName evidence="3">Uncharacterized protein</fullName>
    </submittedName>
</protein>
<gene>
    <name evidence="3" type="ORF">SORBI_3005G214300</name>
</gene>